<accession>A0A4P6Y7P2</accession>
<evidence type="ECO:0000256" key="16">
    <source>
        <dbReference type="PIRSR" id="PIRSR000099-4"/>
    </source>
</evidence>
<dbReference type="GO" id="GO:0004399">
    <property type="term" value="F:histidinol dehydrogenase activity"/>
    <property type="evidence" value="ECO:0007669"/>
    <property type="project" value="UniProtKB-UniRule"/>
</dbReference>
<proteinExistence type="inferred from homology"/>
<dbReference type="InterPro" id="IPR001692">
    <property type="entry name" value="Histidinol_DH_CS"/>
</dbReference>
<evidence type="ECO:0000256" key="10">
    <source>
        <dbReference type="ARBA" id="ARBA00049489"/>
    </source>
</evidence>
<dbReference type="GO" id="GO:0051287">
    <property type="term" value="F:NAD binding"/>
    <property type="evidence" value="ECO:0007669"/>
    <property type="project" value="InterPro"/>
</dbReference>
<feature type="binding site" evidence="11 15">
    <location>
        <position position="356"/>
    </location>
    <ligand>
        <name>substrate</name>
    </ligand>
</feature>
<keyword evidence="8 11" id="KW-0520">NAD</keyword>
<feature type="active site" description="Proton acceptor" evidence="11 13">
    <location>
        <position position="322"/>
    </location>
</feature>
<sequence>MNKIFNPKPETWSEILKRPTQTIDDIEVTVTAIFKEVQKKGDEAVAKYTSLFDGVAFQNIEVSASEMEHAIATIPDELKSAIQLAKSNIEKFHSAQKTAKVEVETTEGVHCWQEKRPIQKIGLYIPGGTAPLFSTVLMLAVPANIAGCNEIVLCSPPDKSGNINPAILYAANLCGVTKILKVGGIQAIAAMTFGTQSIPKVYKIFGPGNQFVTVAKQLATRFGVAIDMPAGPSELLIVADDSAVPAFIASDLLSQAEHGTDSQVILVSTSKELIDAVELEIYSQMEVLPRKAIAEKAIANSKLIFVENDKVALDLIDEYGPEHFIICTKDEDFYINNIGNAGSVFIGNYTPESAGDYASGTNHTLPTNGYAKNYSGVNLDSFMKSMTFQKISEKGIQNIGKAIEIMAAAEGLQAHKNAVTLRLESCKVSKTL</sequence>
<feature type="binding site" evidence="11 14">
    <location>
        <position position="124"/>
    </location>
    <ligand>
        <name>NAD(+)</name>
        <dbReference type="ChEBI" id="CHEBI:57540"/>
    </ligand>
</feature>
<dbReference type="Gene3D" id="1.20.5.1300">
    <property type="match status" value="1"/>
</dbReference>
<evidence type="ECO:0000256" key="4">
    <source>
        <dbReference type="ARBA" id="ARBA00022605"/>
    </source>
</evidence>
<dbReference type="OrthoDB" id="9805269at2"/>
<feature type="active site" description="Proton acceptor" evidence="11 13">
    <location>
        <position position="323"/>
    </location>
</feature>
<evidence type="ECO:0000313" key="19">
    <source>
        <dbReference type="Proteomes" id="UP000291124"/>
    </source>
</evidence>
<dbReference type="PANTHER" id="PTHR21256:SF2">
    <property type="entry name" value="HISTIDINE BIOSYNTHESIS TRIFUNCTIONAL PROTEIN"/>
    <property type="match status" value="1"/>
</dbReference>
<evidence type="ECO:0000256" key="11">
    <source>
        <dbReference type="HAMAP-Rule" id="MF_01024"/>
    </source>
</evidence>
<dbReference type="FunFam" id="3.40.50.1980:FF:000001">
    <property type="entry name" value="Histidinol dehydrogenase"/>
    <property type="match status" value="1"/>
</dbReference>
<dbReference type="RefSeq" id="WP_133275199.1">
    <property type="nucleotide sequence ID" value="NZ_CP037933.1"/>
</dbReference>
<dbReference type="PRINTS" id="PR00083">
    <property type="entry name" value="HOLDHDRGNASE"/>
</dbReference>
<feature type="binding site" evidence="11 15">
    <location>
        <position position="415"/>
    </location>
    <ligand>
        <name>substrate</name>
    </ligand>
</feature>
<dbReference type="Gene3D" id="3.40.50.1980">
    <property type="entry name" value="Nitrogenase molybdenum iron protein domain"/>
    <property type="match status" value="2"/>
</dbReference>
<dbReference type="AlphaFoldDB" id="A0A4P6Y7P2"/>
<dbReference type="SUPFAM" id="SSF53720">
    <property type="entry name" value="ALDH-like"/>
    <property type="match status" value="1"/>
</dbReference>
<evidence type="ECO:0000256" key="14">
    <source>
        <dbReference type="PIRSR" id="PIRSR000099-2"/>
    </source>
</evidence>
<evidence type="ECO:0000256" key="3">
    <source>
        <dbReference type="ARBA" id="ARBA00012965"/>
    </source>
</evidence>
<feature type="binding site" evidence="11 16">
    <location>
        <position position="255"/>
    </location>
    <ligand>
        <name>Zn(2+)</name>
        <dbReference type="ChEBI" id="CHEBI:29105"/>
    </ligand>
</feature>
<keyword evidence="5 11" id="KW-0479">Metal-binding</keyword>
<dbReference type="Pfam" id="PF00815">
    <property type="entry name" value="Histidinol_dh"/>
    <property type="match status" value="1"/>
</dbReference>
<dbReference type="InterPro" id="IPR016161">
    <property type="entry name" value="Ald_DH/histidinol_DH"/>
</dbReference>
<gene>
    <name evidence="11 18" type="primary">hisD</name>
    <name evidence="18" type="ORF">E1750_02235</name>
</gene>
<comment type="cofactor">
    <cofactor evidence="11 16">
        <name>Zn(2+)</name>
        <dbReference type="ChEBI" id="CHEBI:29105"/>
    </cofactor>
    <text evidence="11 16">Binds 1 zinc ion per subunit.</text>
</comment>
<feature type="binding site" evidence="11 14">
    <location>
        <position position="186"/>
    </location>
    <ligand>
        <name>NAD(+)</name>
        <dbReference type="ChEBI" id="CHEBI:57540"/>
    </ligand>
</feature>
<dbReference type="PANTHER" id="PTHR21256">
    <property type="entry name" value="HISTIDINOL DEHYDROGENASE HDH"/>
    <property type="match status" value="1"/>
</dbReference>
<organism evidence="18 19">
    <name type="scientific">Flavobacterium nackdongense</name>
    <dbReference type="NCBI Taxonomy" id="2547394"/>
    <lineage>
        <taxon>Bacteria</taxon>
        <taxon>Pseudomonadati</taxon>
        <taxon>Bacteroidota</taxon>
        <taxon>Flavobacteriia</taxon>
        <taxon>Flavobacteriales</taxon>
        <taxon>Flavobacteriaceae</taxon>
        <taxon>Flavobacterium</taxon>
    </lineage>
</organism>
<dbReference type="PIRSF" id="PIRSF000099">
    <property type="entry name" value="Histidinol_dh"/>
    <property type="match status" value="1"/>
</dbReference>
<evidence type="ECO:0000256" key="8">
    <source>
        <dbReference type="ARBA" id="ARBA00023027"/>
    </source>
</evidence>
<comment type="similarity">
    <text evidence="2 11 12 17">Belongs to the histidinol dehydrogenase family.</text>
</comment>
<dbReference type="InterPro" id="IPR012131">
    <property type="entry name" value="Hstdl_DH"/>
</dbReference>
<comment type="catalytic activity">
    <reaction evidence="10 11">
        <text>L-histidinol + 2 NAD(+) + H2O = L-histidine + 2 NADH + 3 H(+)</text>
        <dbReference type="Rhea" id="RHEA:20641"/>
        <dbReference type="ChEBI" id="CHEBI:15377"/>
        <dbReference type="ChEBI" id="CHEBI:15378"/>
        <dbReference type="ChEBI" id="CHEBI:57540"/>
        <dbReference type="ChEBI" id="CHEBI:57595"/>
        <dbReference type="ChEBI" id="CHEBI:57699"/>
        <dbReference type="ChEBI" id="CHEBI:57945"/>
        <dbReference type="EC" id="1.1.1.23"/>
    </reaction>
</comment>
<dbReference type="KEGG" id="fnk:E1750_02235"/>
<dbReference type="GO" id="GO:0005829">
    <property type="term" value="C:cytosol"/>
    <property type="evidence" value="ECO:0007669"/>
    <property type="project" value="TreeGrafter"/>
</dbReference>
<dbReference type="GO" id="GO:0008270">
    <property type="term" value="F:zinc ion binding"/>
    <property type="evidence" value="ECO:0007669"/>
    <property type="project" value="UniProtKB-UniRule"/>
</dbReference>
<dbReference type="InterPro" id="IPR022695">
    <property type="entry name" value="Histidinol_DH_monofunct"/>
</dbReference>
<feature type="binding site" evidence="11 16">
    <location>
        <position position="356"/>
    </location>
    <ligand>
        <name>Zn(2+)</name>
        <dbReference type="ChEBI" id="CHEBI:29105"/>
    </ligand>
</feature>
<feature type="binding site" evidence="11 15">
    <location>
        <position position="233"/>
    </location>
    <ligand>
        <name>substrate</name>
    </ligand>
</feature>
<evidence type="ECO:0000256" key="6">
    <source>
        <dbReference type="ARBA" id="ARBA00022833"/>
    </source>
</evidence>
<feature type="binding site" evidence="11 14">
    <location>
        <position position="209"/>
    </location>
    <ligand>
        <name>NAD(+)</name>
        <dbReference type="ChEBI" id="CHEBI:57540"/>
    </ligand>
</feature>
<dbReference type="FunFam" id="1.20.5.1300:FF:000002">
    <property type="entry name" value="Histidinol dehydrogenase, chloroplastic"/>
    <property type="match status" value="1"/>
</dbReference>
<feature type="binding site" evidence="11 15">
    <location>
        <position position="410"/>
    </location>
    <ligand>
        <name>substrate</name>
    </ligand>
</feature>
<evidence type="ECO:0000256" key="9">
    <source>
        <dbReference type="ARBA" id="ARBA00023102"/>
    </source>
</evidence>
<evidence type="ECO:0000256" key="13">
    <source>
        <dbReference type="PIRSR" id="PIRSR000099-1"/>
    </source>
</evidence>
<dbReference type="HAMAP" id="MF_01024">
    <property type="entry name" value="HisD"/>
    <property type="match status" value="1"/>
</dbReference>
<feature type="binding site" evidence="11 15">
    <location>
        <position position="323"/>
    </location>
    <ligand>
        <name>substrate</name>
    </ligand>
</feature>
<feature type="binding site" evidence="11 16">
    <location>
        <position position="415"/>
    </location>
    <ligand>
        <name>Zn(2+)</name>
        <dbReference type="ChEBI" id="CHEBI:29105"/>
    </ligand>
</feature>
<keyword evidence="19" id="KW-1185">Reference proteome</keyword>
<keyword evidence="7 11" id="KW-0560">Oxidoreductase</keyword>
<evidence type="ECO:0000256" key="2">
    <source>
        <dbReference type="ARBA" id="ARBA00010178"/>
    </source>
</evidence>
<dbReference type="GO" id="GO:0000105">
    <property type="term" value="P:L-histidine biosynthetic process"/>
    <property type="evidence" value="ECO:0007669"/>
    <property type="project" value="UniProtKB-UniRule"/>
</dbReference>
<protein>
    <recommendedName>
        <fullName evidence="3 11">Histidinol dehydrogenase</fullName>
        <shortName evidence="11">HDH</shortName>
        <ecNumber evidence="3 11">1.1.1.23</ecNumber>
    </recommendedName>
</protein>
<evidence type="ECO:0000256" key="1">
    <source>
        <dbReference type="ARBA" id="ARBA00004940"/>
    </source>
</evidence>
<dbReference type="UniPathway" id="UPA00031">
    <property type="reaction ID" value="UER00014"/>
</dbReference>
<dbReference type="PROSITE" id="PS00611">
    <property type="entry name" value="HISOL_DEHYDROGENASE"/>
    <property type="match status" value="1"/>
</dbReference>
<keyword evidence="4 11" id="KW-0028">Amino-acid biosynthesis</keyword>
<reference evidence="19" key="1">
    <citation type="submission" date="2019-03" db="EMBL/GenBank/DDBJ databases">
        <title>Flavobacterium sp.</title>
        <authorList>
            <person name="Kim H."/>
        </authorList>
    </citation>
    <scope>NUCLEOTIDE SEQUENCE [LARGE SCALE GENOMIC DNA]</scope>
    <source>
        <strain evidence="19">GS13</strain>
    </source>
</reference>
<feature type="binding site" evidence="11 15">
    <location>
        <position position="258"/>
    </location>
    <ligand>
        <name>substrate</name>
    </ligand>
</feature>
<evidence type="ECO:0000256" key="5">
    <source>
        <dbReference type="ARBA" id="ARBA00022723"/>
    </source>
</evidence>
<evidence type="ECO:0000313" key="18">
    <source>
        <dbReference type="EMBL" id="QBN17668.1"/>
    </source>
</evidence>
<comment type="function">
    <text evidence="11">Catalyzes the sequential NAD-dependent oxidations of L-histidinol to L-histidinaldehyde and then to L-histidine.</text>
</comment>
<name>A0A4P6Y7P2_9FLAO</name>
<evidence type="ECO:0000256" key="15">
    <source>
        <dbReference type="PIRSR" id="PIRSR000099-3"/>
    </source>
</evidence>
<dbReference type="NCBIfam" id="TIGR00069">
    <property type="entry name" value="hisD"/>
    <property type="match status" value="1"/>
</dbReference>
<dbReference type="EC" id="1.1.1.23" evidence="3 11"/>
<feature type="binding site" evidence="11 16">
    <location>
        <position position="258"/>
    </location>
    <ligand>
        <name>Zn(2+)</name>
        <dbReference type="ChEBI" id="CHEBI:29105"/>
    </ligand>
</feature>
<dbReference type="CDD" id="cd06572">
    <property type="entry name" value="Histidinol_dh"/>
    <property type="match status" value="1"/>
</dbReference>
<dbReference type="Proteomes" id="UP000291124">
    <property type="component" value="Chromosome"/>
</dbReference>
<keyword evidence="6 11" id="KW-0862">Zinc</keyword>
<evidence type="ECO:0000256" key="12">
    <source>
        <dbReference type="PIRNR" id="PIRNR000099"/>
    </source>
</evidence>
<evidence type="ECO:0000256" key="17">
    <source>
        <dbReference type="RuleBase" id="RU004175"/>
    </source>
</evidence>
<dbReference type="EMBL" id="CP037933">
    <property type="protein sequence ID" value="QBN17668.1"/>
    <property type="molecule type" value="Genomic_DNA"/>
</dbReference>
<comment type="pathway">
    <text evidence="1 11">Amino-acid biosynthesis; L-histidine biosynthesis; L-histidine from 5-phospho-alpha-D-ribose 1-diphosphate: step 9/9.</text>
</comment>
<keyword evidence="9 11" id="KW-0368">Histidine biosynthesis</keyword>
<feature type="binding site" evidence="11 15">
    <location>
        <position position="255"/>
    </location>
    <ligand>
        <name>substrate</name>
    </ligand>
</feature>
<evidence type="ECO:0000256" key="7">
    <source>
        <dbReference type="ARBA" id="ARBA00023002"/>
    </source>
</evidence>